<dbReference type="EMBL" id="LR796233">
    <property type="protein sequence ID" value="CAB4129251.1"/>
    <property type="molecule type" value="Genomic_DNA"/>
</dbReference>
<protein>
    <submittedName>
        <fullName evidence="1">Uncharacterized protein</fullName>
    </submittedName>
</protein>
<organism evidence="1">
    <name type="scientific">uncultured Caudovirales phage</name>
    <dbReference type="NCBI Taxonomy" id="2100421"/>
    <lineage>
        <taxon>Viruses</taxon>
        <taxon>Duplodnaviria</taxon>
        <taxon>Heunggongvirae</taxon>
        <taxon>Uroviricota</taxon>
        <taxon>Caudoviricetes</taxon>
        <taxon>Peduoviridae</taxon>
        <taxon>Maltschvirus</taxon>
        <taxon>Maltschvirus maltsch</taxon>
    </lineage>
</organism>
<accession>A0A6J5L4M0</accession>
<sequence length="417" mass="47199">MRAREYLLEYNRQKTEQNYGDKIVMIARRDPTIPGEVRKQADNLQLIDIVLSQLERADPTKNKEYVQGLAKLYANGGLKMEDASSTLADYLTKFHKLKVKRMVPPPYNDFLRYTKVTDMMDVVDQLPDPDADKKEVDKGRVIEYYNDAEIRIVLPQDEAAACYYGQGTRWCTAAKNHNMFDSYADQGTIYIVIPKHPEHSGEKYQLHFESGQYMDEGDNPVTMRQLLERFPTLKTALEEEGRAHGVLSLMSDADKAKVAAKGKAWINAHHVDQGNGIITISLNQPNSDVEEFYLDSRVANIVNAATSAYDFEIPVSEPGEGSLYMAYAVVDTKDKDKDNTYIVCGEIDYSGEGSVHTGKYYNEGFDEDPTDPTMAGCVQEIRELIAELVMHGGDYSMEDPFEKQRVTLNTLKQKYGD</sequence>
<gene>
    <name evidence="1" type="ORF">UFOVP112_349</name>
</gene>
<evidence type="ECO:0000313" key="1">
    <source>
        <dbReference type="EMBL" id="CAB4129251.1"/>
    </source>
</evidence>
<proteinExistence type="predicted"/>
<name>A0A6J5L4M0_9CAUD</name>
<reference evidence="1" key="1">
    <citation type="submission" date="2020-04" db="EMBL/GenBank/DDBJ databases">
        <authorList>
            <person name="Chiriac C."/>
            <person name="Salcher M."/>
            <person name="Ghai R."/>
            <person name="Kavagutti S V."/>
        </authorList>
    </citation>
    <scope>NUCLEOTIDE SEQUENCE</scope>
</reference>